<evidence type="ECO:0000313" key="1">
    <source>
        <dbReference type="EMBL" id="EAU83223.2"/>
    </source>
</evidence>
<dbReference type="Pfam" id="PF18758">
    <property type="entry name" value="KDZ"/>
    <property type="match status" value="1"/>
</dbReference>
<evidence type="ECO:0000313" key="2">
    <source>
        <dbReference type="Proteomes" id="UP000001861"/>
    </source>
</evidence>
<comment type="caution">
    <text evidence="1">The sequence shown here is derived from an EMBL/GenBank/DDBJ whole genome shotgun (WGS) entry which is preliminary data.</text>
</comment>
<evidence type="ECO:0008006" key="3">
    <source>
        <dbReference type="Google" id="ProtNLM"/>
    </source>
</evidence>
<dbReference type="eggNOG" id="ENOG502S2AH">
    <property type="taxonomic scope" value="Eukaryota"/>
</dbReference>
<dbReference type="PANTHER" id="PTHR33096">
    <property type="entry name" value="CXC2 DOMAIN-CONTAINING PROTEIN"/>
    <property type="match status" value="1"/>
</dbReference>
<dbReference type="OMA" id="RCAVERT"/>
<keyword evidence="2" id="KW-1185">Reference proteome</keyword>
<reference evidence="1 2" key="1">
    <citation type="journal article" date="2010" name="Proc. Natl. Acad. Sci. U.S.A.">
        <title>Insights into evolution of multicellular fungi from the assembled chromosomes of the mushroom Coprinopsis cinerea (Coprinus cinereus).</title>
        <authorList>
            <person name="Stajich J.E."/>
            <person name="Wilke S.K."/>
            <person name="Ahren D."/>
            <person name="Au C.H."/>
            <person name="Birren B.W."/>
            <person name="Borodovsky M."/>
            <person name="Burns C."/>
            <person name="Canback B."/>
            <person name="Casselton L.A."/>
            <person name="Cheng C.K."/>
            <person name="Deng J."/>
            <person name="Dietrich F.S."/>
            <person name="Fargo D.C."/>
            <person name="Farman M.L."/>
            <person name="Gathman A.C."/>
            <person name="Goldberg J."/>
            <person name="Guigo R."/>
            <person name="Hoegger P.J."/>
            <person name="Hooker J.B."/>
            <person name="Huggins A."/>
            <person name="James T.Y."/>
            <person name="Kamada T."/>
            <person name="Kilaru S."/>
            <person name="Kodira C."/>
            <person name="Kues U."/>
            <person name="Kupfer D."/>
            <person name="Kwan H.S."/>
            <person name="Lomsadze A."/>
            <person name="Li W."/>
            <person name="Lilly W.W."/>
            <person name="Ma L.J."/>
            <person name="Mackey A.J."/>
            <person name="Manning G."/>
            <person name="Martin F."/>
            <person name="Muraguchi H."/>
            <person name="Natvig D.O."/>
            <person name="Palmerini H."/>
            <person name="Ramesh M.A."/>
            <person name="Rehmeyer C.J."/>
            <person name="Roe B.A."/>
            <person name="Shenoy N."/>
            <person name="Stanke M."/>
            <person name="Ter-Hovhannisyan V."/>
            <person name="Tunlid A."/>
            <person name="Velagapudi R."/>
            <person name="Vision T.J."/>
            <person name="Zeng Q."/>
            <person name="Zolan M.E."/>
            <person name="Pukkila P.J."/>
        </authorList>
    </citation>
    <scope>NUCLEOTIDE SEQUENCE [LARGE SCALE GENOMIC DNA]</scope>
    <source>
        <strain evidence="2">Okayama-7 / 130 / ATCC MYA-4618 / FGSC 9003</strain>
    </source>
</reference>
<dbReference type="InterPro" id="IPR040521">
    <property type="entry name" value="KDZ"/>
</dbReference>
<dbReference type="EMBL" id="AACS02000004">
    <property type="protein sequence ID" value="EAU83223.2"/>
    <property type="molecule type" value="Genomic_DNA"/>
</dbReference>
<dbReference type="PANTHER" id="PTHR33096:SF1">
    <property type="entry name" value="CXC1-LIKE CYSTEINE CLUSTER ASSOCIATED WITH KDZ TRANSPOSASES DOMAIN-CONTAINING PROTEIN"/>
    <property type="match status" value="1"/>
</dbReference>
<name>A8P3P6_COPC7</name>
<dbReference type="VEuPathDB" id="FungiDB:CC1G_13031"/>
<dbReference type="GeneID" id="6015188"/>
<gene>
    <name evidence="1" type="ORF">CC1G_13031</name>
</gene>
<dbReference type="Proteomes" id="UP000001861">
    <property type="component" value="Unassembled WGS sequence"/>
</dbReference>
<dbReference type="RefSeq" id="XP_001838588.2">
    <property type="nucleotide sequence ID" value="XM_001838536.2"/>
</dbReference>
<dbReference type="STRING" id="240176.A8P3P6"/>
<protein>
    <recommendedName>
        <fullName evidence="3">CxC1-like cysteine cluster associated with KDZ transposases domain-containing protein</fullName>
    </recommendedName>
</protein>
<sequence>MPKTHKVPTFARASRNSGFGIGYTSPIKARDDRKSRIKVKNLGHNTLVRAFLAQLENLDANSAAPSSPGSSSQRHDTNVTVLEGDEEVPIDGHSDDWVDEDDQKTGQHVDAEYRPYERPIAVPAGRRTQPLGMRWETQMKNLKEPLLQYLSRTMGKRLVHPSKLESNCRVPAGNCVRKEHTVVLLMHDYDALREADEKIQAHRWEKQQQTSQNSQAIHQPRLYEEHEGTQERQECDRVLQQVCPACFGGKPGSFGMRSSKRRGDFHVALDGNFNHRHIRREGQSNEKLYRHPDLYLTAEYVNEVGEHMKKVREGHPRPRIARVPDEAVDECEDGHIAGQGTKVKTNTQVYDDTGTMAMVCRHDYPLFLANIDTPGEQQKYAVALIKKLFTMIPPNATVVAFYDVGCVLDRSLQLVSLAYGIWRQYEILPESITSRLEFCTSAMHAYAHQWACQLYYNPRFQDGTGNTNGEGTERLWAIMRKLIAIARMSSRSRRLWLINQLMKSHRKGTRQNLGKWVKTQRTAIAKQIPEQQSILQKVGIPITELRSEWQDQREKQLSIRGHQPTRLKQQLDEVLRIQADIDRIDARIEAMAATVQKADDDDDPYRSILHNMKVTRQNTLQKMEQHYESLNVGDAYPELRGMDYNGPSPNFSSSINSNQAYGGKEQPLGTNLHQLTRKAIENRQPALMAAIERFNTHRAQLVKLIKPEWGIVLPRELPVNLTELRDHSDLMEDVWLTPATGGAPPPRWLESVDVRRGIRAMLTLERCQEEIVRLNLEADNMCRWYGREIASVEVTIRETPSRPLSRIPHVP</sequence>
<organism evidence="1 2">
    <name type="scientific">Coprinopsis cinerea (strain Okayama-7 / 130 / ATCC MYA-4618 / FGSC 9003)</name>
    <name type="common">Inky cap fungus</name>
    <name type="synonym">Hormographiella aspergillata</name>
    <dbReference type="NCBI Taxonomy" id="240176"/>
    <lineage>
        <taxon>Eukaryota</taxon>
        <taxon>Fungi</taxon>
        <taxon>Dikarya</taxon>
        <taxon>Basidiomycota</taxon>
        <taxon>Agaricomycotina</taxon>
        <taxon>Agaricomycetes</taxon>
        <taxon>Agaricomycetidae</taxon>
        <taxon>Agaricales</taxon>
        <taxon>Agaricineae</taxon>
        <taxon>Psathyrellaceae</taxon>
        <taxon>Coprinopsis</taxon>
    </lineage>
</organism>
<dbReference type="AlphaFoldDB" id="A8P3P6"/>
<dbReference type="KEGG" id="cci:CC1G_13031"/>
<accession>A8P3P6</accession>
<dbReference type="OrthoDB" id="3253684at2759"/>
<dbReference type="InParanoid" id="A8P3P6"/>
<dbReference type="HOGENOM" id="CLU_004552_0_1_1"/>
<proteinExistence type="predicted"/>